<dbReference type="GO" id="GO:0007165">
    <property type="term" value="P:signal transduction"/>
    <property type="evidence" value="ECO:0007669"/>
    <property type="project" value="UniProtKB-KW"/>
</dbReference>
<feature type="domain" description="HAMP" evidence="7">
    <location>
        <begin position="230"/>
        <end position="271"/>
    </location>
</feature>
<dbReference type="InterPro" id="IPR004089">
    <property type="entry name" value="MCPsignal_dom"/>
</dbReference>
<dbReference type="AlphaFoldDB" id="A0A2N7X1X9"/>
<comment type="similarity">
    <text evidence="3">Belongs to the methyl-accepting chemotaxis (MCP) protein family.</text>
</comment>
<dbReference type="GO" id="GO:0005886">
    <property type="term" value="C:plasma membrane"/>
    <property type="evidence" value="ECO:0007669"/>
    <property type="project" value="TreeGrafter"/>
</dbReference>
<protein>
    <submittedName>
        <fullName evidence="8">Methyl-accepting chemotaxis protein</fullName>
    </submittedName>
</protein>
<dbReference type="STRING" id="863227.GCA_000373005_03972"/>
<dbReference type="CDD" id="cd11386">
    <property type="entry name" value="MCP_signal"/>
    <property type="match status" value="1"/>
</dbReference>
<dbReference type="InterPro" id="IPR024478">
    <property type="entry name" value="HlyB_4HB_MCP"/>
</dbReference>
<accession>A0A2N7X1X9</accession>
<dbReference type="Gene3D" id="1.10.287.950">
    <property type="entry name" value="Methyl-accepting chemotaxis protein"/>
    <property type="match status" value="1"/>
</dbReference>
<gene>
    <name evidence="8" type="ORF">C0Z20_18565</name>
</gene>
<keyword evidence="9" id="KW-1185">Reference proteome</keyword>
<dbReference type="Pfam" id="PF00015">
    <property type="entry name" value="MCPsignal"/>
    <property type="match status" value="1"/>
</dbReference>
<keyword evidence="5" id="KW-0472">Membrane</keyword>
<dbReference type="InterPro" id="IPR004090">
    <property type="entry name" value="Chemotax_Me-accpt_rcpt"/>
</dbReference>
<keyword evidence="4" id="KW-0807">Transducer</keyword>
<evidence type="ECO:0000256" key="4">
    <source>
        <dbReference type="PROSITE-ProRule" id="PRU00284"/>
    </source>
</evidence>
<reference evidence="8 9" key="1">
    <citation type="submission" date="2018-01" db="EMBL/GenBank/DDBJ databases">
        <title>Whole genome analyses suggest that Burkholderia sensu lato contains two further novel genera in the rhizoxinica-symbiotica group Mycetohabitans gen. nov., and Trinickia gen. nov.: implications for the evolution of diazotrophy and nodulation in the Burkholderiaceae.</title>
        <authorList>
            <person name="Estrada-de los Santos P."/>
            <person name="Palmer M."/>
            <person name="Chavez-Ramirez B."/>
            <person name="Beukes C."/>
            <person name="Steenkamp E.T."/>
            <person name="Hirsch A.M."/>
            <person name="Manyaka P."/>
            <person name="Maluk M."/>
            <person name="Lafos M."/>
            <person name="Crook M."/>
            <person name="Gross E."/>
            <person name="Simon M.F."/>
            <person name="Bueno dos Reis Junior F."/>
            <person name="Poole P.S."/>
            <person name="Venter S.N."/>
            <person name="James E.K."/>
        </authorList>
    </citation>
    <scope>NUCLEOTIDE SEQUENCE [LARGE SCALE GENOMIC DNA]</scope>
    <source>
        <strain evidence="8 9">JPY 581</strain>
    </source>
</reference>
<evidence type="ECO:0000256" key="5">
    <source>
        <dbReference type="SAM" id="Phobius"/>
    </source>
</evidence>
<comment type="subcellular location">
    <subcellularLocation>
        <location evidence="1">Membrane</location>
    </subcellularLocation>
</comment>
<dbReference type="PANTHER" id="PTHR43531">
    <property type="entry name" value="PROTEIN ICFG"/>
    <property type="match status" value="1"/>
</dbReference>
<dbReference type="Pfam" id="PF12729">
    <property type="entry name" value="4HB_MCP_1"/>
    <property type="match status" value="1"/>
</dbReference>
<evidence type="ECO:0000256" key="2">
    <source>
        <dbReference type="ARBA" id="ARBA00022481"/>
    </source>
</evidence>
<name>A0A2N7X1X9_9BURK</name>
<evidence type="ECO:0000256" key="1">
    <source>
        <dbReference type="ARBA" id="ARBA00004370"/>
    </source>
</evidence>
<dbReference type="InterPro" id="IPR051310">
    <property type="entry name" value="MCP_chemotaxis"/>
</dbReference>
<evidence type="ECO:0000259" key="6">
    <source>
        <dbReference type="PROSITE" id="PS50111"/>
    </source>
</evidence>
<dbReference type="InterPro" id="IPR003660">
    <property type="entry name" value="HAMP_dom"/>
</dbReference>
<organism evidence="8 9">
    <name type="scientific">Trinickia symbiotica</name>
    <dbReference type="NCBI Taxonomy" id="863227"/>
    <lineage>
        <taxon>Bacteria</taxon>
        <taxon>Pseudomonadati</taxon>
        <taxon>Pseudomonadota</taxon>
        <taxon>Betaproteobacteria</taxon>
        <taxon>Burkholderiales</taxon>
        <taxon>Burkholderiaceae</taxon>
        <taxon>Trinickia</taxon>
    </lineage>
</organism>
<feature type="transmembrane region" description="Helical" evidence="5">
    <location>
        <begin position="12"/>
        <end position="32"/>
    </location>
</feature>
<evidence type="ECO:0000256" key="3">
    <source>
        <dbReference type="ARBA" id="ARBA00029447"/>
    </source>
</evidence>
<dbReference type="RefSeq" id="WP_018442572.1">
    <property type="nucleotide sequence ID" value="NZ_KB890187.1"/>
</dbReference>
<keyword evidence="5" id="KW-1133">Transmembrane helix</keyword>
<keyword evidence="2" id="KW-0488">Methylation</keyword>
<dbReference type="FunFam" id="1.10.287.950:FF:000001">
    <property type="entry name" value="Methyl-accepting chemotaxis sensory transducer"/>
    <property type="match status" value="1"/>
</dbReference>
<keyword evidence="5" id="KW-0812">Transmembrane</keyword>
<dbReference type="GO" id="GO:0006935">
    <property type="term" value="P:chemotaxis"/>
    <property type="evidence" value="ECO:0007669"/>
    <property type="project" value="InterPro"/>
</dbReference>
<proteinExistence type="inferred from homology"/>
<dbReference type="OrthoDB" id="5441488at2"/>
<dbReference type="GO" id="GO:0004888">
    <property type="term" value="F:transmembrane signaling receptor activity"/>
    <property type="evidence" value="ECO:0007669"/>
    <property type="project" value="InterPro"/>
</dbReference>
<dbReference type="EMBL" id="PNYC01000011">
    <property type="protein sequence ID" value="PMS35485.1"/>
    <property type="molecule type" value="Genomic_DNA"/>
</dbReference>
<dbReference type="PROSITE" id="PS50111">
    <property type="entry name" value="CHEMOTAXIS_TRANSDUC_2"/>
    <property type="match status" value="1"/>
</dbReference>
<dbReference type="PRINTS" id="PR00260">
    <property type="entry name" value="CHEMTRNSDUCR"/>
</dbReference>
<evidence type="ECO:0000313" key="8">
    <source>
        <dbReference type="EMBL" id="PMS35485.1"/>
    </source>
</evidence>
<dbReference type="Proteomes" id="UP000235777">
    <property type="component" value="Unassembled WGS sequence"/>
</dbReference>
<feature type="domain" description="Methyl-accepting transducer" evidence="6">
    <location>
        <begin position="276"/>
        <end position="505"/>
    </location>
</feature>
<comment type="caution">
    <text evidence="8">The sequence shown here is derived from an EMBL/GenBank/DDBJ whole genome shotgun (WGS) entry which is preliminary data.</text>
</comment>
<dbReference type="SUPFAM" id="SSF58104">
    <property type="entry name" value="Methyl-accepting chemotaxis protein (MCP) signaling domain"/>
    <property type="match status" value="1"/>
</dbReference>
<dbReference type="PROSITE" id="PS50885">
    <property type="entry name" value="HAMP"/>
    <property type="match status" value="1"/>
</dbReference>
<sequence length="528" mass="55386">MRISALKVRTRLSLGFGIVLTALFFITAIGLMRLGTMDGEITNAVDFNAPEVNLIADAQIYLDEARSAVQELILAGDAAGAAIEKQRLDESLAKYQAAEKKVSEKFNADPATDENERGFVRQLADAEAAGLPLLQKVAALGLAHDPAALAALTNELSPAMRRWTSLLRQFRDYEVKALSDSAVEAHRAYRAGRNIVLSLSALAVALSIAMSVVIAGSVSKQLGGEPDYAARVVAQIAQGDLSVAIASDGRNERSLLHSMQLMREKLEAAVSQIRLRTDSIATASNQIASGNTDLSARTEEQAASLEETASSMVQLTETVKQNADNARQANGLAVRATDMAGAGNESMQAMLGTIERISGSSSKISDITGVIEGIAFQTNILALNAAVEAARAGEQGRGFAVVAGEVRSLAQRSAAAAKEIKELINSSVSTIEEGAKQATEVGDAIGQVKQAIQQVADIVGEIAAASEEQSRGIEQVNCAVTQMDEVTQQNAALVEQAAAAAQSLSEQAAGLREAVAVFKVADSAISRV</sequence>
<dbReference type="SMART" id="SM00283">
    <property type="entry name" value="MA"/>
    <property type="match status" value="1"/>
</dbReference>
<evidence type="ECO:0000313" key="9">
    <source>
        <dbReference type="Proteomes" id="UP000235777"/>
    </source>
</evidence>
<dbReference type="PANTHER" id="PTHR43531:SF14">
    <property type="entry name" value="METHYL-ACCEPTING CHEMOTAXIS PROTEIN I-RELATED"/>
    <property type="match status" value="1"/>
</dbReference>
<evidence type="ECO:0000259" key="7">
    <source>
        <dbReference type="PROSITE" id="PS50885"/>
    </source>
</evidence>